<keyword evidence="8" id="KW-0966">Cell projection</keyword>
<evidence type="ECO:0000256" key="1">
    <source>
        <dbReference type="ARBA" id="ARBA00004611"/>
    </source>
</evidence>
<dbReference type="GO" id="GO:0003341">
    <property type="term" value="P:cilium movement"/>
    <property type="evidence" value="ECO:0007669"/>
    <property type="project" value="TreeGrafter"/>
</dbReference>
<organism evidence="14 15">
    <name type="scientific">Pyrocoelia pectoralis</name>
    <dbReference type="NCBI Taxonomy" id="417401"/>
    <lineage>
        <taxon>Eukaryota</taxon>
        <taxon>Metazoa</taxon>
        <taxon>Ecdysozoa</taxon>
        <taxon>Arthropoda</taxon>
        <taxon>Hexapoda</taxon>
        <taxon>Insecta</taxon>
        <taxon>Pterygota</taxon>
        <taxon>Neoptera</taxon>
        <taxon>Endopterygota</taxon>
        <taxon>Coleoptera</taxon>
        <taxon>Polyphaga</taxon>
        <taxon>Elateriformia</taxon>
        <taxon>Elateroidea</taxon>
        <taxon>Lampyridae</taxon>
        <taxon>Lampyrinae</taxon>
        <taxon>Pyrocoelia</taxon>
    </lineage>
</organism>
<feature type="repeat" description="WD" evidence="12">
    <location>
        <begin position="221"/>
        <end position="260"/>
    </location>
</feature>
<keyword evidence="5" id="KW-0282">Flagellum</keyword>
<feature type="compositionally biased region" description="Polar residues" evidence="13">
    <location>
        <begin position="39"/>
        <end position="51"/>
    </location>
</feature>
<evidence type="ECO:0000256" key="4">
    <source>
        <dbReference type="ARBA" id="ARBA00022737"/>
    </source>
</evidence>
<keyword evidence="15" id="KW-1185">Reference proteome</keyword>
<dbReference type="InterPro" id="IPR001680">
    <property type="entry name" value="WD40_rpt"/>
</dbReference>
<dbReference type="InterPro" id="IPR019775">
    <property type="entry name" value="WD40_repeat_CS"/>
</dbReference>
<evidence type="ECO:0000256" key="7">
    <source>
        <dbReference type="ARBA" id="ARBA00023212"/>
    </source>
</evidence>
<keyword evidence="3 12" id="KW-0853">WD repeat</keyword>
<reference evidence="14 15" key="1">
    <citation type="journal article" date="2024" name="Insects">
        <title>An Improved Chromosome-Level Genome Assembly of the Firefly Pyrocoelia pectoralis.</title>
        <authorList>
            <person name="Fu X."/>
            <person name="Meyer-Rochow V.B."/>
            <person name="Ballantyne L."/>
            <person name="Zhu X."/>
        </authorList>
    </citation>
    <scope>NUCLEOTIDE SEQUENCE [LARGE SCALE GENOMIC DNA]</scope>
    <source>
        <strain evidence="14">XCY_ONT2</strain>
    </source>
</reference>
<dbReference type="InterPro" id="IPR015943">
    <property type="entry name" value="WD40/YVTN_repeat-like_dom_sf"/>
</dbReference>
<gene>
    <name evidence="14" type="ORF">RI129_001588</name>
</gene>
<dbReference type="AlphaFoldDB" id="A0AAN7VUR7"/>
<evidence type="ECO:0000313" key="15">
    <source>
        <dbReference type="Proteomes" id="UP001329430"/>
    </source>
</evidence>
<dbReference type="PANTHER" id="PTHR12442">
    <property type="entry name" value="DYNEIN INTERMEDIATE CHAIN"/>
    <property type="match status" value="1"/>
</dbReference>
<feature type="region of interest" description="Disordered" evidence="13">
    <location>
        <begin position="24"/>
        <end position="51"/>
    </location>
</feature>
<dbReference type="GO" id="GO:0045503">
    <property type="term" value="F:dynein light chain binding"/>
    <property type="evidence" value="ECO:0007669"/>
    <property type="project" value="TreeGrafter"/>
</dbReference>
<evidence type="ECO:0000256" key="12">
    <source>
        <dbReference type="PROSITE-ProRule" id="PRU00221"/>
    </source>
</evidence>
<feature type="repeat" description="WD" evidence="12">
    <location>
        <begin position="350"/>
        <end position="382"/>
    </location>
</feature>
<dbReference type="GO" id="GO:0120293">
    <property type="term" value="C:dynein axonemal particle"/>
    <property type="evidence" value="ECO:0007669"/>
    <property type="project" value="UniProtKB-SubCell"/>
</dbReference>
<sequence length="483" mass="53524">MFSVNTSECVGFDSRWKVKGVYNESSSQTAPPSLSSISTDTGTSAEVETQTSDISVPYSKVEVDEEKLANWLAKVCPSVERELNEAICSKAFYGSYAYEGSVVPNSKLLQILNVANNSGDGDYANRVQAISWNSTGNTIAVACNYFHKSWCHHTGRVCFYTFNRDDKLPEVPHKILNINGCINVLRFHLTIPFIIACGTYSGEIVIWTIQHNDANNVIAKVNGHEEAVIDMSWIYDIGTTRSIVLASSSIDGLLNIWNFNLPLSSLTMKAKYKIKSPVLARSLKAKNSADEISKKVVRGILSFDFSTYSHELFVAGVEGGLLVLCSSLGANKLKGDTKEVPILDPVIKYYEPHDGEIITVRFSPNRKDMFMSCATDGEIRIYLTEQESPARVIFVEELYHASWVPFHEHVVAGCGKRGVLEIFHLISGQSILNVSTDKVLSTTLLQMEVNKQRCAIVAVGNNRGELQIWSVPWGHFSAFNPLE</sequence>
<evidence type="ECO:0000256" key="6">
    <source>
        <dbReference type="ARBA" id="ARBA00023069"/>
    </source>
</evidence>
<protein>
    <recommendedName>
        <fullName evidence="10">Dynein axonemal intermediate chain 4</fullName>
    </recommendedName>
    <alternativeName>
        <fullName evidence="11">WD repeat-containing protein 78</fullName>
    </alternativeName>
</protein>
<keyword evidence="7" id="KW-0206">Cytoskeleton</keyword>
<evidence type="ECO:0000256" key="11">
    <source>
        <dbReference type="ARBA" id="ARBA00041557"/>
    </source>
</evidence>
<name>A0AAN7VUR7_9COLE</name>
<dbReference type="SUPFAM" id="SSF50978">
    <property type="entry name" value="WD40 repeat-like"/>
    <property type="match status" value="1"/>
</dbReference>
<evidence type="ECO:0000256" key="3">
    <source>
        <dbReference type="ARBA" id="ARBA00022574"/>
    </source>
</evidence>
<feature type="compositionally biased region" description="Low complexity" evidence="13">
    <location>
        <begin position="25"/>
        <end position="38"/>
    </location>
</feature>
<dbReference type="SMART" id="SM00320">
    <property type="entry name" value="WD40"/>
    <property type="match status" value="3"/>
</dbReference>
<dbReference type="EMBL" id="JAVRBK010000001">
    <property type="protein sequence ID" value="KAK5650559.1"/>
    <property type="molecule type" value="Genomic_DNA"/>
</dbReference>
<dbReference type="PANTHER" id="PTHR12442:SF12">
    <property type="entry name" value="DYNEIN AXONEMAL INTERMEDIATE CHAIN 4"/>
    <property type="match status" value="1"/>
</dbReference>
<dbReference type="GO" id="GO:0005858">
    <property type="term" value="C:axonemal dynein complex"/>
    <property type="evidence" value="ECO:0007669"/>
    <property type="project" value="TreeGrafter"/>
</dbReference>
<evidence type="ECO:0000256" key="8">
    <source>
        <dbReference type="ARBA" id="ARBA00023273"/>
    </source>
</evidence>
<proteinExistence type="predicted"/>
<keyword evidence="4" id="KW-0677">Repeat</keyword>
<keyword evidence="6" id="KW-0969">Cilium</keyword>
<dbReference type="GO" id="GO:0045504">
    <property type="term" value="F:dynein heavy chain binding"/>
    <property type="evidence" value="ECO:0007669"/>
    <property type="project" value="TreeGrafter"/>
</dbReference>
<evidence type="ECO:0000256" key="2">
    <source>
        <dbReference type="ARBA" id="ARBA00022490"/>
    </source>
</evidence>
<dbReference type="Gene3D" id="2.130.10.10">
    <property type="entry name" value="YVTN repeat-like/Quinoprotein amine dehydrogenase"/>
    <property type="match status" value="2"/>
</dbReference>
<keyword evidence="2" id="KW-0963">Cytoplasm</keyword>
<dbReference type="Proteomes" id="UP001329430">
    <property type="component" value="Chromosome 1"/>
</dbReference>
<evidence type="ECO:0000313" key="14">
    <source>
        <dbReference type="EMBL" id="KAK5650559.1"/>
    </source>
</evidence>
<dbReference type="PROSITE" id="PS00678">
    <property type="entry name" value="WD_REPEATS_1"/>
    <property type="match status" value="1"/>
</dbReference>
<evidence type="ECO:0000256" key="10">
    <source>
        <dbReference type="ARBA" id="ARBA00040002"/>
    </source>
</evidence>
<dbReference type="InterPro" id="IPR050687">
    <property type="entry name" value="Dynein_IC"/>
</dbReference>
<accession>A0AAN7VUR7</accession>
<evidence type="ECO:0000256" key="5">
    <source>
        <dbReference type="ARBA" id="ARBA00022846"/>
    </source>
</evidence>
<evidence type="ECO:0000256" key="9">
    <source>
        <dbReference type="ARBA" id="ARBA00024190"/>
    </source>
</evidence>
<comment type="subcellular location">
    <subcellularLocation>
        <location evidence="1">Cytoplasm</location>
        <location evidence="1">Cytoskeleton</location>
        <location evidence="1">Flagellum axoneme</location>
    </subcellularLocation>
    <subcellularLocation>
        <location evidence="9">Dynein axonemal particle</location>
    </subcellularLocation>
</comment>
<comment type="caution">
    <text evidence="14">The sequence shown here is derived from an EMBL/GenBank/DDBJ whole genome shotgun (WGS) entry which is preliminary data.</text>
</comment>
<dbReference type="InterPro" id="IPR036322">
    <property type="entry name" value="WD40_repeat_dom_sf"/>
</dbReference>
<evidence type="ECO:0000256" key="13">
    <source>
        <dbReference type="SAM" id="MobiDB-lite"/>
    </source>
</evidence>
<dbReference type="PROSITE" id="PS50082">
    <property type="entry name" value="WD_REPEATS_2"/>
    <property type="match status" value="2"/>
</dbReference>
<dbReference type="Pfam" id="PF00400">
    <property type="entry name" value="WD40"/>
    <property type="match status" value="1"/>
</dbReference>